<keyword evidence="3" id="KW-1185">Reference proteome</keyword>
<dbReference type="Proteomes" id="UP000265618">
    <property type="component" value="Unassembled WGS sequence"/>
</dbReference>
<proteinExistence type="predicted"/>
<reference evidence="2 3" key="1">
    <citation type="journal article" date="2018" name="PLoS ONE">
        <title>The draft genome of Kipferlia bialata reveals reductive genome evolution in fornicate parasites.</title>
        <authorList>
            <person name="Tanifuji G."/>
            <person name="Takabayashi S."/>
            <person name="Kume K."/>
            <person name="Takagi M."/>
            <person name="Nakayama T."/>
            <person name="Kamikawa R."/>
            <person name="Inagaki Y."/>
            <person name="Hashimoto T."/>
        </authorList>
    </citation>
    <scope>NUCLEOTIDE SEQUENCE [LARGE SCALE GENOMIC DNA]</scope>
    <source>
        <strain evidence="2">NY0173</strain>
    </source>
</reference>
<dbReference type="InterPro" id="IPR036249">
    <property type="entry name" value="Thioredoxin-like_sf"/>
</dbReference>
<evidence type="ECO:0000313" key="3">
    <source>
        <dbReference type="Proteomes" id="UP000265618"/>
    </source>
</evidence>
<comment type="caution">
    <text evidence="2">The sequence shown here is derived from an EMBL/GenBank/DDBJ whole genome shotgun (WGS) entry which is preliminary data.</text>
</comment>
<evidence type="ECO:0000259" key="1">
    <source>
        <dbReference type="Pfam" id="PF00462"/>
    </source>
</evidence>
<dbReference type="Gene3D" id="3.40.30.10">
    <property type="entry name" value="Glutaredoxin"/>
    <property type="match status" value="1"/>
</dbReference>
<dbReference type="SUPFAM" id="SSF52833">
    <property type="entry name" value="Thioredoxin-like"/>
    <property type="match status" value="1"/>
</dbReference>
<dbReference type="Pfam" id="PF00462">
    <property type="entry name" value="Glutaredoxin"/>
    <property type="match status" value="1"/>
</dbReference>
<organism evidence="2 3">
    <name type="scientific">Kipferlia bialata</name>
    <dbReference type="NCBI Taxonomy" id="797122"/>
    <lineage>
        <taxon>Eukaryota</taxon>
        <taxon>Metamonada</taxon>
        <taxon>Carpediemonas-like organisms</taxon>
        <taxon>Kipferlia</taxon>
    </lineage>
</organism>
<sequence>MSITVIGSDWCPDCRRTNALLNRLGVPFTYDNEGDTKAKARAVCGKNRIPCVCLPDGSFITEPSDRELEAKLRALKLVK</sequence>
<dbReference type="EMBL" id="BDIP01000034">
    <property type="protein sequence ID" value="GIQ79638.1"/>
    <property type="molecule type" value="Genomic_DNA"/>
</dbReference>
<accession>A0A9K3CLW1</accession>
<evidence type="ECO:0000313" key="2">
    <source>
        <dbReference type="EMBL" id="GIQ79638.1"/>
    </source>
</evidence>
<gene>
    <name evidence="2" type="ORF">KIPB_000308</name>
</gene>
<name>A0A9K3CLW1_9EUKA</name>
<feature type="domain" description="Glutaredoxin" evidence="1">
    <location>
        <begin position="3"/>
        <end position="56"/>
    </location>
</feature>
<dbReference type="AlphaFoldDB" id="A0A9K3CLW1"/>
<dbReference type="InterPro" id="IPR002109">
    <property type="entry name" value="Glutaredoxin"/>
</dbReference>
<protein>
    <recommendedName>
        <fullName evidence="1">Glutaredoxin domain-containing protein</fullName>
    </recommendedName>
</protein>